<gene>
    <name evidence="3" type="ORF">A245_07244</name>
</gene>
<comment type="caution">
    <text evidence="3">The sequence shown here is derived from an EMBL/GenBank/DDBJ whole genome shotgun (WGS) entry which is preliminary data.</text>
</comment>
<protein>
    <submittedName>
        <fullName evidence="3">Oxidoreductase, FAD-binding protein</fullName>
    </submittedName>
</protein>
<sequence length="115" mass="11776">MFIDYEIAVVGAGITGASIAAKLCSAGVSVALIDKGAAGSLGASGYSGGLVRLYDSDPLLMELAAYSIGLIDDGIFAGTYARALTRTGVIYRAAADQLGTVCRAIEQYGNARYPM</sequence>
<dbReference type="EMBL" id="AOKF01000602">
    <property type="protein sequence ID" value="EPN65954.1"/>
    <property type="molecule type" value="Genomic_DNA"/>
</dbReference>
<accession>A0A656K290</accession>
<name>A0A656K290_PSESF</name>
<dbReference type="Pfam" id="PF01266">
    <property type="entry name" value="DAO"/>
    <property type="match status" value="1"/>
</dbReference>
<organism evidence="3 4">
    <name type="scientific">Pseudomonas syringae pv. actinidiae ICMP 19096</name>
    <dbReference type="NCBI Taxonomy" id="1194405"/>
    <lineage>
        <taxon>Bacteria</taxon>
        <taxon>Pseudomonadati</taxon>
        <taxon>Pseudomonadota</taxon>
        <taxon>Gammaproteobacteria</taxon>
        <taxon>Pseudomonadales</taxon>
        <taxon>Pseudomonadaceae</taxon>
        <taxon>Pseudomonas</taxon>
        <taxon>Pseudomonas syringae</taxon>
    </lineage>
</organism>
<dbReference type="InterPro" id="IPR006076">
    <property type="entry name" value="FAD-dep_OxRdtase"/>
</dbReference>
<evidence type="ECO:0000256" key="1">
    <source>
        <dbReference type="ARBA" id="ARBA00023002"/>
    </source>
</evidence>
<reference evidence="3 4" key="1">
    <citation type="journal article" date="2013" name="PLoS Pathog.">
        <title>Genomic analysis of the Kiwifruit pathogen Pseudomonas syringae pv. actinidiae provides insight into the origins of an emergent plant disease.</title>
        <authorList>
            <person name="McCann H.C."/>
            <person name="Rikkerink E.H."/>
            <person name="Bertels F."/>
            <person name="Fiers M."/>
            <person name="Lu A."/>
            <person name="Rees-George J."/>
            <person name="Andersen M.T."/>
            <person name="Gleave A.P."/>
            <person name="Haubold B."/>
            <person name="Wohlers M.W."/>
            <person name="Guttman D.S."/>
            <person name="Wang P.W."/>
            <person name="Straub C."/>
            <person name="Vanneste J.L."/>
            <person name="Rainey P.B."/>
            <person name="Templeton M.D."/>
        </authorList>
    </citation>
    <scope>NUCLEOTIDE SEQUENCE [LARGE SCALE GENOMIC DNA]</scope>
    <source>
        <strain evidence="3 4">ICMP 19096</strain>
    </source>
</reference>
<dbReference type="Proteomes" id="UP000018849">
    <property type="component" value="Unassembled WGS sequence"/>
</dbReference>
<dbReference type="PANTHER" id="PTHR13847:SF287">
    <property type="entry name" value="FAD-DEPENDENT OXIDOREDUCTASE DOMAIN-CONTAINING PROTEIN 1"/>
    <property type="match status" value="1"/>
</dbReference>
<dbReference type="Gene3D" id="3.30.9.10">
    <property type="entry name" value="D-Amino Acid Oxidase, subunit A, domain 2"/>
    <property type="match status" value="1"/>
</dbReference>
<dbReference type="GO" id="GO:0005737">
    <property type="term" value="C:cytoplasm"/>
    <property type="evidence" value="ECO:0007669"/>
    <property type="project" value="TreeGrafter"/>
</dbReference>
<proteinExistence type="predicted"/>
<dbReference type="GO" id="GO:0016491">
    <property type="term" value="F:oxidoreductase activity"/>
    <property type="evidence" value="ECO:0007669"/>
    <property type="project" value="UniProtKB-KW"/>
</dbReference>
<keyword evidence="1" id="KW-0560">Oxidoreductase</keyword>
<evidence type="ECO:0000259" key="2">
    <source>
        <dbReference type="Pfam" id="PF01266"/>
    </source>
</evidence>
<feature type="non-terminal residue" evidence="3">
    <location>
        <position position="115"/>
    </location>
</feature>
<dbReference type="PANTHER" id="PTHR13847">
    <property type="entry name" value="SARCOSINE DEHYDROGENASE-RELATED"/>
    <property type="match status" value="1"/>
</dbReference>
<dbReference type="SUPFAM" id="SSF51905">
    <property type="entry name" value="FAD/NAD(P)-binding domain"/>
    <property type="match status" value="1"/>
</dbReference>
<evidence type="ECO:0000313" key="4">
    <source>
        <dbReference type="Proteomes" id="UP000018849"/>
    </source>
</evidence>
<evidence type="ECO:0000313" key="3">
    <source>
        <dbReference type="EMBL" id="EPN65954.1"/>
    </source>
</evidence>
<dbReference type="Gene3D" id="3.50.50.60">
    <property type="entry name" value="FAD/NAD(P)-binding domain"/>
    <property type="match status" value="1"/>
</dbReference>
<dbReference type="InterPro" id="IPR036188">
    <property type="entry name" value="FAD/NAD-bd_sf"/>
</dbReference>
<feature type="domain" description="FAD dependent oxidoreductase" evidence="2">
    <location>
        <begin position="7"/>
        <end position="105"/>
    </location>
</feature>
<dbReference type="AlphaFoldDB" id="A0A656K290"/>